<evidence type="ECO:0000256" key="1">
    <source>
        <dbReference type="SAM" id="MobiDB-lite"/>
    </source>
</evidence>
<evidence type="ECO:0000313" key="7">
    <source>
        <dbReference type="EMBL" id="RAW20603.1"/>
    </source>
</evidence>
<gene>
    <name evidence="7" type="ORF">PC110_g22955</name>
    <name evidence="2" type="ORF">PC113_g3900</name>
    <name evidence="3" type="ORF">PC115_g20355</name>
    <name evidence="4" type="ORF">PC117_g18276</name>
    <name evidence="5" type="ORF">PC118_g22877</name>
    <name evidence="6" type="ORF">PC129_g5134</name>
</gene>
<dbReference type="Proteomes" id="UP000760860">
    <property type="component" value="Unassembled WGS sequence"/>
</dbReference>
<organism evidence="7 8">
    <name type="scientific">Phytophthora cactorum</name>
    <dbReference type="NCBI Taxonomy" id="29920"/>
    <lineage>
        <taxon>Eukaryota</taxon>
        <taxon>Sar</taxon>
        <taxon>Stramenopiles</taxon>
        <taxon>Oomycota</taxon>
        <taxon>Peronosporomycetes</taxon>
        <taxon>Peronosporales</taxon>
        <taxon>Peronosporaceae</taxon>
        <taxon>Phytophthora</taxon>
    </lineage>
</organism>
<sequence length="130" mass="14225">METIEVEFVPAKGTVIHARLTTLKVASLARTLGGVPTHKAQHFCLVVHPWPLLLESPVLQLHRPCYRRSQPGFIDNAAAAAGARPARCTPTRRASSTGVPGTWGGRTPWPSDAPWIVTCTRSWLEAQREP</sequence>
<dbReference type="EMBL" id="RCMK01000727">
    <property type="protein sequence ID" value="KAG2914564.1"/>
    <property type="molecule type" value="Genomic_DNA"/>
</dbReference>
<dbReference type="Proteomes" id="UP000697107">
    <property type="component" value="Unassembled WGS sequence"/>
</dbReference>
<dbReference type="OrthoDB" id="10490544at2759"/>
<proteinExistence type="predicted"/>
<evidence type="ECO:0000313" key="2">
    <source>
        <dbReference type="EMBL" id="KAG2865227.1"/>
    </source>
</evidence>
<reference evidence="2" key="2">
    <citation type="submission" date="2018-10" db="EMBL/GenBank/DDBJ databases">
        <title>Effector identification in a new, highly contiguous assembly of the strawberry crown rot pathogen Phytophthora cactorum.</title>
        <authorList>
            <person name="Armitage A.D."/>
            <person name="Nellist C.F."/>
            <person name="Bates H."/>
            <person name="Vickerstaff R.J."/>
            <person name="Harrison R.J."/>
        </authorList>
    </citation>
    <scope>NUCLEOTIDE SEQUENCE</scope>
    <source>
        <strain evidence="2">15-7</strain>
        <strain evidence="3">4032</strain>
        <strain evidence="4">4040</strain>
        <strain evidence="5">P415</strain>
        <strain evidence="6">P421</strain>
    </source>
</reference>
<name>A0A329R868_9STRA</name>
<keyword evidence="8" id="KW-1185">Reference proteome</keyword>
<evidence type="ECO:0000313" key="6">
    <source>
        <dbReference type="EMBL" id="KAG3224225.1"/>
    </source>
</evidence>
<dbReference type="Proteomes" id="UP000735874">
    <property type="component" value="Unassembled WGS sequence"/>
</dbReference>
<dbReference type="Proteomes" id="UP000736787">
    <property type="component" value="Unassembled WGS sequence"/>
</dbReference>
<dbReference type="EMBL" id="RCML01001929">
    <property type="protein sequence ID" value="KAG2959724.1"/>
    <property type="molecule type" value="Genomic_DNA"/>
</dbReference>
<dbReference type="AlphaFoldDB" id="A0A329R868"/>
<dbReference type="EMBL" id="RCMV01000119">
    <property type="protein sequence ID" value="KAG3224225.1"/>
    <property type="molecule type" value="Genomic_DNA"/>
</dbReference>
<feature type="compositionally biased region" description="Low complexity" evidence="1">
    <location>
        <begin position="85"/>
        <end position="94"/>
    </location>
</feature>
<dbReference type="EMBL" id="RCMG01000063">
    <property type="protein sequence ID" value="KAG2865227.1"/>
    <property type="molecule type" value="Genomic_DNA"/>
</dbReference>
<feature type="region of interest" description="Disordered" evidence="1">
    <location>
        <begin position="85"/>
        <end position="105"/>
    </location>
</feature>
<dbReference type="EMBL" id="RCMI01001273">
    <property type="protein sequence ID" value="KAG2887406.1"/>
    <property type="molecule type" value="Genomic_DNA"/>
</dbReference>
<evidence type="ECO:0000313" key="4">
    <source>
        <dbReference type="EMBL" id="KAG2914564.1"/>
    </source>
</evidence>
<dbReference type="VEuPathDB" id="FungiDB:PC110_g22955"/>
<dbReference type="EMBL" id="MJFZ01002629">
    <property type="protein sequence ID" value="RAW20603.1"/>
    <property type="molecule type" value="Genomic_DNA"/>
</dbReference>
<reference evidence="7 8" key="1">
    <citation type="submission" date="2018-01" db="EMBL/GenBank/DDBJ databases">
        <title>Draft genome of the strawberry crown rot pathogen Phytophthora cactorum.</title>
        <authorList>
            <person name="Armitage A.D."/>
            <person name="Lysoe E."/>
            <person name="Nellist C.F."/>
            <person name="Harrison R.J."/>
            <person name="Brurberg M.B."/>
        </authorList>
    </citation>
    <scope>NUCLEOTIDE SEQUENCE [LARGE SCALE GENOMIC DNA]</scope>
    <source>
        <strain evidence="7 8">10300</strain>
    </source>
</reference>
<evidence type="ECO:0000313" key="5">
    <source>
        <dbReference type="EMBL" id="KAG2959724.1"/>
    </source>
</evidence>
<dbReference type="Proteomes" id="UP000774804">
    <property type="component" value="Unassembled WGS sequence"/>
</dbReference>
<comment type="caution">
    <text evidence="7">The sequence shown here is derived from an EMBL/GenBank/DDBJ whole genome shotgun (WGS) entry which is preliminary data.</text>
</comment>
<dbReference type="Proteomes" id="UP000251314">
    <property type="component" value="Unassembled WGS sequence"/>
</dbReference>
<accession>A0A329R868</accession>
<protein>
    <submittedName>
        <fullName evidence="7">Uncharacterized protein</fullName>
    </submittedName>
</protein>
<evidence type="ECO:0000313" key="3">
    <source>
        <dbReference type="EMBL" id="KAG2887406.1"/>
    </source>
</evidence>
<evidence type="ECO:0000313" key="8">
    <source>
        <dbReference type="Proteomes" id="UP000251314"/>
    </source>
</evidence>